<accession>A0A6G9RV96</accession>
<proteinExistence type="predicted"/>
<dbReference type="InterPro" id="IPR043502">
    <property type="entry name" value="DNA/RNA_pol_sf"/>
</dbReference>
<keyword evidence="2" id="KW-0808">Transferase</keyword>
<dbReference type="GO" id="GO:0003968">
    <property type="term" value="F:RNA-directed RNA polymerase activity"/>
    <property type="evidence" value="ECO:0007669"/>
    <property type="project" value="UniProtKB-KW"/>
</dbReference>
<protein>
    <submittedName>
        <fullName evidence="5">RNA-dependent RNA polymerase</fullName>
    </submittedName>
</protein>
<keyword evidence="4" id="KW-1133">Transmembrane helix</keyword>
<keyword evidence="3" id="KW-0548">Nucleotidyltransferase</keyword>
<dbReference type="SUPFAM" id="SSF56672">
    <property type="entry name" value="DNA/RNA polymerases"/>
    <property type="match status" value="1"/>
</dbReference>
<evidence type="ECO:0000256" key="4">
    <source>
        <dbReference type="SAM" id="Phobius"/>
    </source>
</evidence>
<keyword evidence="4" id="KW-0812">Transmembrane</keyword>
<keyword evidence="4" id="KW-0472">Membrane</keyword>
<evidence type="ECO:0000256" key="1">
    <source>
        <dbReference type="ARBA" id="ARBA00022484"/>
    </source>
</evidence>
<dbReference type="Pfam" id="PF05919">
    <property type="entry name" value="Mitovir_RNA_pol"/>
    <property type="match status" value="1"/>
</dbReference>
<organism evidence="5">
    <name type="scientific">Plasmopara viticola lesion associated mitovirus 13</name>
    <dbReference type="NCBI Taxonomy" id="2719438"/>
    <lineage>
        <taxon>Viruses</taxon>
        <taxon>Riboviria</taxon>
        <taxon>Orthornavirae</taxon>
        <taxon>Lenarviricota</taxon>
        <taxon>Howeltoviricetes</taxon>
        <taxon>Cryppavirales</taxon>
        <taxon>Mitoviridae</taxon>
        <taxon>Mitovirus</taxon>
    </lineage>
</organism>
<dbReference type="PANTHER" id="PTHR34456:SF13">
    <property type="entry name" value="REVERSE TRANSCRIPTASE DOMAIN-CONTAINING PROTEIN"/>
    <property type="match status" value="1"/>
</dbReference>
<evidence type="ECO:0000256" key="3">
    <source>
        <dbReference type="ARBA" id="ARBA00022695"/>
    </source>
</evidence>
<name>A0A6G9RV96_9VIRU</name>
<dbReference type="InterPro" id="IPR008686">
    <property type="entry name" value="RNA_pol_mitovir"/>
</dbReference>
<sequence>MNFIHNLIRFNRKEIKDKQWLSFREVRPFLMVVLWVTNTKGTPFANNLYILEKRLLDIWRCNGSTFLFNYMKGMLHITIRYFALTPINSTFNSKVLVKVNGYTNLPSIFPKELSALIHSWNRSTDLKYIVALLSFIGIFRSLKTEVPVSLKTIEDPFSGKSETISEKLLKEILNKWMGIYKIPNSPAKTFYSNKAGPNSHTSLWGAEIDCFALISEWSVFKPYIRYMWVSRSYFLLSWYIIVIILGSPYYIVSRLFSMKPCNGRLSVVYNQAGKARVVAMTNWWIQCCFKGLHENIFNILRGMTCDATFDQKGSLKLFIERCQGKKFFCYDLSAATDRLPVVLQKDILNILRFQGNNWSDIITNIRWKYKSNLISYSVGQPMGAYSSWAMLALTHHVIVLVSAKIAGKDKSFKDYIVLGDDIVIADEDVAKAYLEIMDMLGVSINLSKSIVSTEIVEFAKCWVNPNYDISPIGSGLIVQSIRDKVSFISLVAQAWERGLLSWLDVWQGYKKSPKVIRPKVVYCILHTTLIKVNAFITKSLNDNKLSINDLFSKQGRLSSKHTMDVLMPMSVKTHMLDKIFLSQDLEVTTLRGIAAVLETEADMILKRNLVSTYVATKQLLFYSWRTSTLRIGMPDLFDLLLLPIKPAIWIHMRLIIKSLVEICYWYWITIRIHISDYFLPSLTYGQKLLIYSQLVDLNSRVHFYEEEIIKKKELSKFYSRITNDYFGRQLPQYLKNMDKQRPALRKPVRMNPVINMY</sequence>
<dbReference type="EMBL" id="MN539774">
    <property type="protein sequence ID" value="QIR30236.1"/>
    <property type="molecule type" value="Genomic_RNA"/>
</dbReference>
<reference evidence="5" key="1">
    <citation type="journal article" date="2020" name="Virus Evol.">
        <title>Analysis of the virome associated to grapevine downy mildew lesions reveals new mycovirus lineages.</title>
        <authorList>
            <person name="Chiapello M."/>
            <person name="Rodriguez-Romero J."/>
            <person name="Ayllon M.A."/>
            <person name="Turina M."/>
        </authorList>
    </citation>
    <scope>NUCLEOTIDE SEQUENCE</scope>
    <source>
        <strain evidence="5">DMG-D_DN33342</strain>
    </source>
</reference>
<feature type="transmembrane region" description="Helical" evidence="4">
    <location>
        <begin position="233"/>
        <end position="252"/>
    </location>
</feature>
<keyword evidence="1 5" id="KW-0696">RNA-directed RNA polymerase</keyword>
<dbReference type="PANTHER" id="PTHR34456">
    <property type="entry name" value="MITOVIRUS RNA-DEPENDENT RNA POLYMERASE"/>
    <property type="match status" value="1"/>
</dbReference>
<evidence type="ECO:0000313" key="5">
    <source>
        <dbReference type="EMBL" id="QIR30236.1"/>
    </source>
</evidence>
<evidence type="ECO:0000256" key="2">
    <source>
        <dbReference type="ARBA" id="ARBA00022679"/>
    </source>
</evidence>